<dbReference type="PROSITE" id="PS51462">
    <property type="entry name" value="NUDIX"/>
    <property type="match status" value="1"/>
</dbReference>
<dbReference type="Pfam" id="PF00293">
    <property type="entry name" value="NUDIX"/>
    <property type="match status" value="1"/>
</dbReference>
<sequence>MTPILAAGVLYLTDGKVLLVKRSADSEDYPDTWSFPAGHVEPGEDPMLAAARESSEEVAHMPLALTPMQSNSPDFALFLSRGEIFTPIINAESSDVMWAPVGDLPEPLHPGVAESLASLVAAEAMDEIAAVKSRIEFADAWAQDKSSRVEDVNGWPEIKDNPISKVGIFDYQGSQLPGAPDPNKMYRVYRPAEELSDPDTIESFKLIPWIDNHVMLGDEEEGLTPPEQKGVQGVIGQEVRFDPEAFGHGALLGNLKLFSSALADAINAGKKDLSLGYRCTYDWTPGEFNGEPYDCVQRQPRGNHLASVKRGRMGQGVAVLDAAFTCDSLPEKESKMAETSNTAAVGGSSGGASLEDMRAQFAEFVAKMDDVIQTAAAMKAALGAGAESGGEASEEAGVEESGEEETSDAEEGVAAAGEGAEKKEAAEVGKDNAAAESAGTEQAKEAVEKKDAAMDEAALFKKFEARTEARNTLAAKLSKHVGTFNAVGMDEQAVAVYGCKKLELKAPKGQELAFLSGFLASNKAPSEAVTVKAAGMDSANGWFAKQSHAKRA</sequence>
<feature type="compositionally biased region" description="Basic and acidic residues" evidence="1">
    <location>
        <begin position="419"/>
        <end position="430"/>
    </location>
</feature>
<dbReference type="InterPro" id="IPR015797">
    <property type="entry name" value="NUDIX_hydrolase-like_dom_sf"/>
</dbReference>
<organism evidence="3 4">
    <name type="scientific">Paraburkholderia panacisoli</name>
    <dbReference type="NCBI Taxonomy" id="2603818"/>
    <lineage>
        <taxon>Bacteria</taxon>
        <taxon>Pseudomonadati</taxon>
        <taxon>Pseudomonadota</taxon>
        <taxon>Betaproteobacteria</taxon>
        <taxon>Burkholderiales</taxon>
        <taxon>Burkholderiaceae</taxon>
        <taxon>Paraburkholderia</taxon>
    </lineage>
</organism>
<dbReference type="InterPro" id="IPR000086">
    <property type="entry name" value="NUDIX_hydrolase_dom"/>
</dbReference>
<feature type="compositionally biased region" description="Acidic residues" evidence="1">
    <location>
        <begin position="392"/>
        <end position="411"/>
    </location>
</feature>
<evidence type="ECO:0000259" key="2">
    <source>
        <dbReference type="PROSITE" id="PS51462"/>
    </source>
</evidence>
<dbReference type="Gene3D" id="3.90.79.10">
    <property type="entry name" value="Nucleoside Triphosphate Pyrophosphohydrolase"/>
    <property type="match status" value="1"/>
</dbReference>
<dbReference type="InterPro" id="IPR016913">
    <property type="entry name" value="UCP029215"/>
</dbReference>
<dbReference type="SUPFAM" id="SSF55811">
    <property type="entry name" value="Nudix"/>
    <property type="match status" value="1"/>
</dbReference>
<dbReference type="Proteomes" id="UP000325273">
    <property type="component" value="Unassembled WGS sequence"/>
</dbReference>
<dbReference type="AlphaFoldDB" id="A0A5B0HD93"/>
<feature type="region of interest" description="Disordered" evidence="1">
    <location>
        <begin position="385"/>
        <end position="448"/>
    </location>
</feature>
<protein>
    <submittedName>
        <fullName evidence="3">DUF2213 domain-containing protein</fullName>
    </submittedName>
</protein>
<feature type="domain" description="Nudix hydrolase" evidence="2">
    <location>
        <begin position="2"/>
        <end position="121"/>
    </location>
</feature>
<comment type="caution">
    <text evidence="3">The sequence shown here is derived from an EMBL/GenBank/DDBJ whole genome shotgun (WGS) entry which is preliminary data.</text>
</comment>
<evidence type="ECO:0000313" key="4">
    <source>
        <dbReference type="Proteomes" id="UP000325273"/>
    </source>
</evidence>
<proteinExistence type="predicted"/>
<name>A0A5B0HD93_9BURK</name>
<evidence type="ECO:0000256" key="1">
    <source>
        <dbReference type="SAM" id="MobiDB-lite"/>
    </source>
</evidence>
<gene>
    <name evidence="3" type="ORF">FVF58_09525</name>
</gene>
<keyword evidence="4" id="KW-1185">Reference proteome</keyword>
<accession>A0A5B0HD93</accession>
<evidence type="ECO:0000313" key="3">
    <source>
        <dbReference type="EMBL" id="KAA1013020.1"/>
    </source>
</evidence>
<dbReference type="EMBL" id="VTUZ01000005">
    <property type="protein sequence ID" value="KAA1013020.1"/>
    <property type="molecule type" value="Genomic_DNA"/>
</dbReference>
<dbReference type="GO" id="GO:0003824">
    <property type="term" value="F:catalytic activity"/>
    <property type="evidence" value="ECO:0007669"/>
    <property type="project" value="UniProtKB-ARBA"/>
</dbReference>
<dbReference type="Pfam" id="PF09979">
    <property type="entry name" value="DUF2213"/>
    <property type="match status" value="1"/>
</dbReference>
<reference evidence="3 4" key="1">
    <citation type="submission" date="2019-08" db="EMBL/GenBank/DDBJ databases">
        <title>Paraburkholderia sp. DCY113.</title>
        <authorList>
            <person name="Kang J."/>
        </authorList>
    </citation>
    <scope>NUCLEOTIDE SEQUENCE [LARGE SCALE GENOMIC DNA]</scope>
    <source>
        <strain evidence="3 4">DCY113</strain>
    </source>
</reference>